<dbReference type="EMBL" id="JAVDVX010000007">
    <property type="protein sequence ID" value="MDR7091687.1"/>
    <property type="molecule type" value="Genomic_DNA"/>
</dbReference>
<protein>
    <submittedName>
        <fullName evidence="13">TonB-dependent receptor</fullName>
    </submittedName>
</protein>
<gene>
    <name evidence="13" type="ORF">J2X05_003722</name>
</gene>
<evidence type="ECO:0000259" key="11">
    <source>
        <dbReference type="Pfam" id="PF00593"/>
    </source>
</evidence>
<dbReference type="InterPro" id="IPR036942">
    <property type="entry name" value="Beta-barrel_TonB_sf"/>
</dbReference>
<dbReference type="SUPFAM" id="SSF56935">
    <property type="entry name" value="Porins"/>
    <property type="match status" value="1"/>
</dbReference>
<dbReference type="InterPro" id="IPR010104">
    <property type="entry name" value="TonB_rcpt_bac"/>
</dbReference>
<evidence type="ECO:0000256" key="1">
    <source>
        <dbReference type="ARBA" id="ARBA00004571"/>
    </source>
</evidence>
<evidence type="ECO:0000256" key="2">
    <source>
        <dbReference type="ARBA" id="ARBA00022448"/>
    </source>
</evidence>
<keyword evidence="6 8" id="KW-0472">Membrane</keyword>
<dbReference type="Proteomes" id="UP001253595">
    <property type="component" value="Unassembled WGS sequence"/>
</dbReference>
<dbReference type="Pfam" id="PF07715">
    <property type="entry name" value="Plug"/>
    <property type="match status" value="1"/>
</dbReference>
<keyword evidence="7 8" id="KW-0998">Cell outer membrane</keyword>
<evidence type="ECO:0000259" key="12">
    <source>
        <dbReference type="Pfam" id="PF07715"/>
    </source>
</evidence>
<keyword evidence="13" id="KW-0675">Receptor</keyword>
<comment type="similarity">
    <text evidence="8 9">Belongs to the TonB-dependent receptor family.</text>
</comment>
<evidence type="ECO:0000256" key="3">
    <source>
        <dbReference type="ARBA" id="ARBA00022452"/>
    </source>
</evidence>
<feature type="chain" id="PRO_5046195774" evidence="10">
    <location>
        <begin position="44"/>
        <end position="987"/>
    </location>
</feature>
<dbReference type="PANTHER" id="PTHR40980:SF3">
    <property type="entry name" value="TONB-DEPENDENT RECEPTOR-LIKE BETA-BARREL DOMAIN-CONTAINING PROTEIN"/>
    <property type="match status" value="1"/>
</dbReference>
<accession>A0ABU1V2U4</accession>
<dbReference type="PANTHER" id="PTHR40980">
    <property type="entry name" value="PLUG DOMAIN-CONTAINING PROTEIN"/>
    <property type="match status" value="1"/>
</dbReference>
<dbReference type="Pfam" id="PF00593">
    <property type="entry name" value="TonB_dep_Rec_b-barrel"/>
    <property type="match status" value="1"/>
</dbReference>
<evidence type="ECO:0000256" key="7">
    <source>
        <dbReference type="ARBA" id="ARBA00023237"/>
    </source>
</evidence>
<dbReference type="InterPro" id="IPR039426">
    <property type="entry name" value="TonB-dep_rcpt-like"/>
</dbReference>
<feature type="domain" description="TonB-dependent receptor plug" evidence="12">
    <location>
        <begin position="72"/>
        <end position="181"/>
    </location>
</feature>
<sequence>MTTNNKHVIKKPFLKKQLPMYIKMASSLSLVVGAMGIGSHAFAQEPAADEQVEEVIVSGQRASIQSAQDIKKNSSTIVDSIVSEDIGKLPDRSVTEALQRVPGVTVGRYTNNDAEHPAAEGSGVAVRGLSQVRAELNGRDVFSAASGRGLSFEDVPAELMYAVDTYKSPSADMIEGGLGGTVNLRTRMPFDADGQLVSVSAKGNYGDQIKETNGEYSGLYSNRWETGVGEFGVLINASTSDLSSRSDQVYTRAFLPREINGDDVWVSKGVDWRRNDYESTRQGGYLALQWAPNDETELYFTVFQSKHDTTYDENAYFLEGANGDQALFPTAEDDWEYDANGALESGTVTVSNPAQWGLDFGTSTRWANNVSETTDYSSGIKWSPDDNWKFSADLQYVKADATVDDFTLGLKVIPEEGYMAGIGTETPSIQLDPEFMADYANYSLGQEMTHFERNEAEAKTARFDAEYNFDDSVIKSVKAGVRYSDKSADNINTDYDWNTRYATWFTKLDWSGYDKNSLPKVTADEASKYLNLYSFDNFQRGDVAVPAAGYLYSSAAVKDFMATTNAINGDRATTCAVYQSWICDAIYPDANRLTDPQYRNQQSETSFAAYMMANFGFDDLAMPIDGNLGVRVVEVDNEADGYEGWNRLEGAPPGVGFESKVNPYHVQHSRSYVLPSLNLRLKATDDFFIRFAASEAMWAPSFAELQAKRIITNSKKDGVNNIATINDVKFAQDQFSNPDLTPMKATQFDLTAEWYFDDNGGMAHAALFSKQIDDFFRRDNVVSDVENPNGVVVPVNSTKLTNIGSGDIKGAEIGVSKFFDFLPAPFDGLGIQTSYTYIDSEAKIPASADGVSPIDTDRSRYGQMPLDQLSKNAYNIVGMYEKDGFSARLAYTWRSEYLITWGGNGFDPDFNFGSSGKARLPVYNDDYGQLDASVSYTFLDNYTVTAEASNLLKEKTVGIIDQNGAGDHVAYSYAQDARFAVGIRAKF</sequence>
<dbReference type="RefSeq" id="WP_310075248.1">
    <property type="nucleotide sequence ID" value="NZ_JAVDVX010000007.1"/>
</dbReference>
<evidence type="ECO:0000256" key="4">
    <source>
        <dbReference type="ARBA" id="ARBA00022692"/>
    </source>
</evidence>
<proteinExistence type="inferred from homology"/>
<dbReference type="PROSITE" id="PS52016">
    <property type="entry name" value="TONB_DEPENDENT_REC_3"/>
    <property type="match status" value="1"/>
</dbReference>
<evidence type="ECO:0000256" key="6">
    <source>
        <dbReference type="ARBA" id="ARBA00023136"/>
    </source>
</evidence>
<dbReference type="NCBIfam" id="TIGR01782">
    <property type="entry name" value="TonB-Xanth-Caul"/>
    <property type="match status" value="1"/>
</dbReference>
<dbReference type="InterPro" id="IPR000531">
    <property type="entry name" value="Beta-barrel_TonB"/>
</dbReference>
<evidence type="ECO:0000256" key="10">
    <source>
        <dbReference type="SAM" id="SignalP"/>
    </source>
</evidence>
<comment type="subcellular location">
    <subcellularLocation>
        <location evidence="1 8">Cell outer membrane</location>
        <topology evidence="1 8">Multi-pass membrane protein</topology>
    </subcellularLocation>
</comment>
<keyword evidence="14" id="KW-1185">Reference proteome</keyword>
<evidence type="ECO:0000256" key="5">
    <source>
        <dbReference type="ARBA" id="ARBA00023077"/>
    </source>
</evidence>
<keyword evidence="5 9" id="KW-0798">TonB box</keyword>
<dbReference type="Gene3D" id="2.170.130.10">
    <property type="entry name" value="TonB-dependent receptor, plug domain"/>
    <property type="match status" value="1"/>
</dbReference>
<evidence type="ECO:0000256" key="9">
    <source>
        <dbReference type="RuleBase" id="RU003357"/>
    </source>
</evidence>
<keyword evidence="3 8" id="KW-1134">Transmembrane beta strand</keyword>
<reference evidence="13 14" key="1">
    <citation type="submission" date="2023-07" db="EMBL/GenBank/DDBJ databases">
        <title>Sorghum-associated microbial communities from plants grown in Nebraska, USA.</title>
        <authorList>
            <person name="Schachtman D."/>
        </authorList>
    </citation>
    <scope>NUCLEOTIDE SEQUENCE [LARGE SCALE GENOMIC DNA]</scope>
    <source>
        <strain evidence="13 14">BE190</strain>
    </source>
</reference>
<name>A0ABU1V2U4_9GAMM</name>
<feature type="signal peptide" evidence="10">
    <location>
        <begin position="1"/>
        <end position="43"/>
    </location>
</feature>
<keyword evidence="2 8" id="KW-0813">Transport</keyword>
<evidence type="ECO:0000313" key="14">
    <source>
        <dbReference type="Proteomes" id="UP001253595"/>
    </source>
</evidence>
<evidence type="ECO:0000313" key="13">
    <source>
        <dbReference type="EMBL" id="MDR7091687.1"/>
    </source>
</evidence>
<dbReference type="InterPro" id="IPR012910">
    <property type="entry name" value="Plug_dom"/>
</dbReference>
<dbReference type="InterPro" id="IPR037066">
    <property type="entry name" value="Plug_dom_sf"/>
</dbReference>
<dbReference type="Gene3D" id="2.40.170.20">
    <property type="entry name" value="TonB-dependent receptor, beta-barrel domain"/>
    <property type="match status" value="1"/>
</dbReference>
<organism evidence="13 14">
    <name type="scientific">Cellvibrio fibrivorans</name>
    <dbReference type="NCBI Taxonomy" id="126350"/>
    <lineage>
        <taxon>Bacteria</taxon>
        <taxon>Pseudomonadati</taxon>
        <taxon>Pseudomonadota</taxon>
        <taxon>Gammaproteobacteria</taxon>
        <taxon>Cellvibrionales</taxon>
        <taxon>Cellvibrionaceae</taxon>
        <taxon>Cellvibrio</taxon>
    </lineage>
</organism>
<comment type="caution">
    <text evidence="13">The sequence shown here is derived from an EMBL/GenBank/DDBJ whole genome shotgun (WGS) entry which is preliminary data.</text>
</comment>
<evidence type="ECO:0000256" key="8">
    <source>
        <dbReference type="PROSITE-ProRule" id="PRU01360"/>
    </source>
</evidence>
<keyword evidence="4 8" id="KW-0812">Transmembrane</keyword>
<feature type="domain" description="TonB-dependent receptor-like beta-barrel" evidence="11">
    <location>
        <begin position="455"/>
        <end position="951"/>
    </location>
</feature>
<keyword evidence="10" id="KW-0732">Signal</keyword>